<evidence type="ECO:0000256" key="5">
    <source>
        <dbReference type="ARBA" id="ARBA00012876"/>
    </source>
</evidence>
<dbReference type="EC" id="2.6.1.22" evidence="5"/>
<dbReference type="GO" id="GO:0030170">
    <property type="term" value="F:pyridoxal phosphate binding"/>
    <property type="evidence" value="ECO:0007669"/>
    <property type="project" value="InterPro"/>
</dbReference>
<dbReference type="PANTHER" id="PTHR11986:SF58">
    <property type="entry name" value="LEUCINE_METHIONINE RACEMASE"/>
    <property type="match status" value="1"/>
</dbReference>
<dbReference type="NCBIfam" id="NF006368">
    <property type="entry name" value="PRK08593.1"/>
    <property type="match status" value="1"/>
</dbReference>
<dbReference type="EC" id="2.6.1.19" evidence="6"/>
<protein>
    <recommendedName>
        <fullName evidence="13">(S)-3-amino-2-methylpropionate transaminase</fullName>
        <ecNumber evidence="6">2.6.1.19</ecNumber>
        <ecNumber evidence="5">2.6.1.22</ecNumber>
    </recommendedName>
    <alternativeName>
        <fullName evidence="14">GABA aminotransferase</fullName>
    </alternativeName>
    <alternativeName>
        <fullName evidence="12">Gamma-amino-N-butyrate transaminase</fullName>
    </alternativeName>
    <alternativeName>
        <fullName evidence="16">Glutamate:succinic semialdehyde transaminase</fullName>
    </alternativeName>
    <alternativeName>
        <fullName evidence="11">L-AIBAT</fullName>
    </alternativeName>
</protein>
<keyword evidence="7" id="KW-0963">Cytoplasm</keyword>
<keyword evidence="10 17" id="KW-0663">Pyridoxal phosphate</keyword>
<dbReference type="GO" id="GO:0042802">
    <property type="term" value="F:identical protein binding"/>
    <property type="evidence" value="ECO:0007669"/>
    <property type="project" value="TreeGrafter"/>
</dbReference>
<evidence type="ECO:0000256" key="7">
    <source>
        <dbReference type="ARBA" id="ARBA00022490"/>
    </source>
</evidence>
<name>A0A0M2P0I4_STACC</name>
<reference evidence="18 19" key="1">
    <citation type="submission" date="2015-03" db="EMBL/GenBank/DDBJ databases">
        <title>Genome Assembly of Staphylococcus cohnii subsp. cohnii strain G22B2.</title>
        <authorList>
            <person name="Nair G."/>
            <person name="Kaur G."/>
            <person name="Khatri I."/>
            <person name="Singh N.K."/>
            <person name="Sathyabama S."/>
            <person name="Maurya S.K."/>
            <person name="Subramanian S."/>
            <person name="Agrewala J.N."/>
            <person name="Mayilraj S."/>
        </authorList>
    </citation>
    <scope>NUCLEOTIDE SEQUENCE [LARGE SCALE GENOMIC DNA]</scope>
    <source>
        <strain evidence="18 19">G22B2</strain>
    </source>
</reference>
<dbReference type="PIRSF" id="PIRSF000521">
    <property type="entry name" value="Transaminase_4ab_Lys_Orn"/>
    <property type="match status" value="1"/>
</dbReference>
<dbReference type="PANTHER" id="PTHR11986">
    <property type="entry name" value="AMINOTRANSFERASE CLASS III"/>
    <property type="match status" value="1"/>
</dbReference>
<evidence type="ECO:0000256" key="11">
    <source>
        <dbReference type="ARBA" id="ARBA00029760"/>
    </source>
</evidence>
<dbReference type="Proteomes" id="UP000034455">
    <property type="component" value="Unassembled WGS sequence"/>
</dbReference>
<dbReference type="InterPro" id="IPR015422">
    <property type="entry name" value="PyrdxlP-dep_Trfase_small"/>
</dbReference>
<evidence type="ECO:0000256" key="12">
    <source>
        <dbReference type="ARBA" id="ARBA00030204"/>
    </source>
</evidence>
<dbReference type="Pfam" id="PF00202">
    <property type="entry name" value="Aminotran_3"/>
    <property type="match status" value="1"/>
</dbReference>
<evidence type="ECO:0000256" key="3">
    <source>
        <dbReference type="ARBA" id="ARBA00005176"/>
    </source>
</evidence>
<proteinExistence type="inferred from homology"/>
<dbReference type="SUPFAM" id="SSF53383">
    <property type="entry name" value="PLP-dependent transferases"/>
    <property type="match status" value="1"/>
</dbReference>
<evidence type="ECO:0000256" key="14">
    <source>
        <dbReference type="ARBA" id="ARBA00031787"/>
    </source>
</evidence>
<organism evidence="18 19">
    <name type="scientific">Staphylococcus cohnii subsp. cohnii</name>
    <dbReference type="NCBI Taxonomy" id="74704"/>
    <lineage>
        <taxon>Bacteria</taxon>
        <taxon>Bacillati</taxon>
        <taxon>Bacillota</taxon>
        <taxon>Bacilli</taxon>
        <taxon>Bacillales</taxon>
        <taxon>Staphylococcaceae</taxon>
        <taxon>Staphylococcus</taxon>
        <taxon>Staphylococcus cohnii species complex</taxon>
    </lineage>
</organism>
<comment type="pathway">
    <text evidence="3">Amino-acid degradation; 4-aminobutanoate degradation.</text>
</comment>
<dbReference type="PROSITE" id="PS00600">
    <property type="entry name" value="AA_TRANSFER_CLASS_3"/>
    <property type="match status" value="1"/>
</dbReference>
<accession>A0A0M2P0I4</accession>
<keyword evidence="8 18" id="KW-0032">Aminotransferase</keyword>
<comment type="catalytic activity">
    <reaction evidence="15">
        <text>4-aminobutanoate + 2-oxoglutarate = succinate semialdehyde + L-glutamate</text>
        <dbReference type="Rhea" id="RHEA:23352"/>
        <dbReference type="ChEBI" id="CHEBI:16810"/>
        <dbReference type="ChEBI" id="CHEBI:29985"/>
        <dbReference type="ChEBI" id="CHEBI:57706"/>
        <dbReference type="ChEBI" id="CHEBI:59888"/>
        <dbReference type="EC" id="2.6.1.19"/>
    </reaction>
</comment>
<dbReference type="GO" id="GO:0034386">
    <property type="term" value="F:4-aminobutyrate:2-oxoglutarate transaminase activity"/>
    <property type="evidence" value="ECO:0007669"/>
    <property type="project" value="UniProtKB-EC"/>
</dbReference>
<evidence type="ECO:0000256" key="17">
    <source>
        <dbReference type="RuleBase" id="RU003560"/>
    </source>
</evidence>
<sequence>MEKMERAAQLINEDSQYFAKPGRIKYYPLAISHGYGATLVDMDGNTYIDLLASASSQNVGHAPQPVSDAIKSQVDKFIHYTPAYMYHEPLVKLAKKLCEIAPGDYEKRVLFGLSGSDANDGIVKLARAYTGRPYIISFVNAYHGSTYGSLSMSAISLNMRKKYGPMLPGFYHIPFPDSYRGMFGSPNANTIDEYLAPLKEMFEKYVPAEEVACIMIETIQGDGGLLEPVDGYFKALQDLCKEHGILLAVDDIQQGLGRTGEWSSVSHYHIEPDLITFGKSLAGGLPMSAIVGRAEIMDTLEAPAHLFTTGANPVSCEAALATIGMIEDENLLQASTDKGEYVRQRMDSWIERFKAVGDVRGKGLSIGIDIVSDKENKTRDAEAALKICNRCFDNGVVIIAVAGNVLRFQPPLVITYNQLDTALNVLESALEDLASGKLDNYDIAGQGW</sequence>
<gene>
    <name evidence="18" type="ORF">UF66_1418</name>
</gene>
<evidence type="ECO:0000256" key="9">
    <source>
        <dbReference type="ARBA" id="ARBA00022679"/>
    </source>
</evidence>
<dbReference type="InterPro" id="IPR015421">
    <property type="entry name" value="PyrdxlP-dep_Trfase_major"/>
</dbReference>
<evidence type="ECO:0000256" key="4">
    <source>
        <dbReference type="ARBA" id="ARBA00008954"/>
    </source>
</evidence>
<evidence type="ECO:0000256" key="1">
    <source>
        <dbReference type="ARBA" id="ARBA00001750"/>
    </source>
</evidence>
<evidence type="ECO:0000256" key="15">
    <source>
        <dbReference type="ARBA" id="ARBA00048021"/>
    </source>
</evidence>
<dbReference type="PATRIC" id="fig|74704.6.peg.1453"/>
<evidence type="ECO:0000256" key="8">
    <source>
        <dbReference type="ARBA" id="ARBA00022576"/>
    </source>
</evidence>
<evidence type="ECO:0000256" key="13">
    <source>
        <dbReference type="ARBA" id="ARBA00030857"/>
    </source>
</evidence>
<dbReference type="InterPro" id="IPR050103">
    <property type="entry name" value="Class-III_PLP-dep_AT"/>
</dbReference>
<dbReference type="Gene3D" id="3.90.1150.10">
    <property type="entry name" value="Aspartate Aminotransferase, domain 1"/>
    <property type="match status" value="1"/>
</dbReference>
<dbReference type="GO" id="GO:0047298">
    <property type="term" value="F:(S)-3-amino-2-methylpropionate transaminase activity"/>
    <property type="evidence" value="ECO:0007669"/>
    <property type="project" value="UniProtKB-EC"/>
</dbReference>
<comment type="cofactor">
    <cofactor evidence="2">
        <name>pyridoxal 5'-phosphate</name>
        <dbReference type="ChEBI" id="CHEBI:597326"/>
    </cofactor>
</comment>
<dbReference type="FunFam" id="3.40.640.10:FF:000013">
    <property type="entry name" value="4-aminobutyrate aminotransferase"/>
    <property type="match status" value="1"/>
</dbReference>
<evidence type="ECO:0000313" key="18">
    <source>
        <dbReference type="EMBL" id="KKI65461.1"/>
    </source>
</evidence>
<evidence type="ECO:0000256" key="6">
    <source>
        <dbReference type="ARBA" id="ARBA00012912"/>
    </source>
</evidence>
<dbReference type="CDD" id="cd00610">
    <property type="entry name" value="OAT_like"/>
    <property type="match status" value="1"/>
</dbReference>
<dbReference type="Gene3D" id="3.40.640.10">
    <property type="entry name" value="Type I PLP-dependent aspartate aminotransferase-like (Major domain)"/>
    <property type="match status" value="1"/>
</dbReference>
<dbReference type="InterPro" id="IPR015424">
    <property type="entry name" value="PyrdxlP-dep_Trfase"/>
</dbReference>
<keyword evidence="9 18" id="KW-0808">Transferase</keyword>
<evidence type="ECO:0000256" key="16">
    <source>
        <dbReference type="ARBA" id="ARBA00050054"/>
    </source>
</evidence>
<comment type="caution">
    <text evidence="18">The sequence shown here is derived from an EMBL/GenBank/DDBJ whole genome shotgun (WGS) entry which is preliminary data.</text>
</comment>
<dbReference type="InterPro" id="IPR049704">
    <property type="entry name" value="Aminotrans_3_PPA_site"/>
</dbReference>
<evidence type="ECO:0000256" key="2">
    <source>
        <dbReference type="ARBA" id="ARBA00001933"/>
    </source>
</evidence>
<evidence type="ECO:0000313" key="19">
    <source>
        <dbReference type="Proteomes" id="UP000034455"/>
    </source>
</evidence>
<dbReference type="EMBL" id="LAKJ01000002">
    <property type="protein sequence ID" value="KKI65461.1"/>
    <property type="molecule type" value="Genomic_DNA"/>
</dbReference>
<evidence type="ECO:0000256" key="10">
    <source>
        <dbReference type="ARBA" id="ARBA00022898"/>
    </source>
</evidence>
<dbReference type="AlphaFoldDB" id="A0A0M2P0I4"/>
<comment type="catalytic activity">
    <reaction evidence="1">
        <text>(S)-3-amino-2-methylpropanoate + 2-oxoglutarate = 2-methyl-3-oxopropanoate + L-glutamate</text>
        <dbReference type="Rhea" id="RHEA:13993"/>
        <dbReference type="ChEBI" id="CHEBI:16810"/>
        <dbReference type="ChEBI" id="CHEBI:29985"/>
        <dbReference type="ChEBI" id="CHEBI:57700"/>
        <dbReference type="ChEBI" id="CHEBI:58655"/>
        <dbReference type="EC" id="2.6.1.22"/>
    </reaction>
</comment>
<dbReference type="InterPro" id="IPR005814">
    <property type="entry name" value="Aminotrans_3"/>
</dbReference>
<comment type="similarity">
    <text evidence="4 17">Belongs to the class-III pyridoxal-phosphate-dependent aminotransferase family.</text>
</comment>